<keyword evidence="6" id="KW-0812">Transmembrane</keyword>
<dbReference type="Proteomes" id="UP001295423">
    <property type="component" value="Unassembled WGS sequence"/>
</dbReference>
<dbReference type="EMBL" id="CAKOGP040001335">
    <property type="protein sequence ID" value="CAJ1945183.1"/>
    <property type="molecule type" value="Genomic_DNA"/>
</dbReference>
<keyword evidence="6" id="KW-1133">Transmembrane helix</keyword>
<dbReference type="SMART" id="SM00184">
    <property type="entry name" value="RING"/>
    <property type="match status" value="1"/>
</dbReference>
<keyword evidence="1" id="KW-0479">Metal-binding</keyword>
<name>A0AAD2CSN5_9STRA</name>
<evidence type="ECO:0000256" key="4">
    <source>
        <dbReference type="PROSITE-ProRule" id="PRU00175"/>
    </source>
</evidence>
<organism evidence="8 9">
    <name type="scientific">Cylindrotheca closterium</name>
    <dbReference type="NCBI Taxonomy" id="2856"/>
    <lineage>
        <taxon>Eukaryota</taxon>
        <taxon>Sar</taxon>
        <taxon>Stramenopiles</taxon>
        <taxon>Ochrophyta</taxon>
        <taxon>Bacillariophyta</taxon>
        <taxon>Bacillariophyceae</taxon>
        <taxon>Bacillariophycidae</taxon>
        <taxon>Bacillariales</taxon>
        <taxon>Bacillariaceae</taxon>
        <taxon>Cylindrotheca</taxon>
    </lineage>
</organism>
<evidence type="ECO:0000256" key="1">
    <source>
        <dbReference type="ARBA" id="ARBA00022723"/>
    </source>
</evidence>
<dbReference type="PANTHER" id="PTHR45798:SF97">
    <property type="entry name" value="ALCOHOL-SENSITIVE RING FINGER PROTEIN 1"/>
    <property type="match status" value="1"/>
</dbReference>
<dbReference type="PANTHER" id="PTHR45798">
    <property type="entry name" value="RING-H2 FINGER PROTEIN ATL61-RELATED-RELATED"/>
    <property type="match status" value="1"/>
</dbReference>
<gene>
    <name evidence="8" type="ORF">CYCCA115_LOCUS9327</name>
</gene>
<dbReference type="SUPFAM" id="SSF57850">
    <property type="entry name" value="RING/U-box"/>
    <property type="match status" value="1"/>
</dbReference>
<feature type="domain" description="RING-type" evidence="7">
    <location>
        <begin position="121"/>
        <end position="173"/>
    </location>
</feature>
<dbReference type="PROSITE" id="PS50089">
    <property type="entry name" value="ZF_RING_2"/>
    <property type="match status" value="1"/>
</dbReference>
<evidence type="ECO:0000259" key="7">
    <source>
        <dbReference type="PROSITE" id="PS50089"/>
    </source>
</evidence>
<feature type="compositionally biased region" description="Acidic residues" evidence="5">
    <location>
        <begin position="100"/>
        <end position="109"/>
    </location>
</feature>
<dbReference type="GO" id="GO:0008270">
    <property type="term" value="F:zinc ion binding"/>
    <property type="evidence" value="ECO:0007669"/>
    <property type="project" value="UniProtKB-KW"/>
</dbReference>
<protein>
    <recommendedName>
        <fullName evidence="7">RING-type domain-containing protein</fullName>
    </recommendedName>
</protein>
<keyword evidence="6" id="KW-0472">Membrane</keyword>
<accession>A0AAD2CSN5</accession>
<dbReference type="CDD" id="cd16448">
    <property type="entry name" value="RING-H2"/>
    <property type="match status" value="1"/>
</dbReference>
<feature type="compositionally biased region" description="Basic and acidic residues" evidence="5">
    <location>
        <begin position="89"/>
        <end position="98"/>
    </location>
</feature>
<feature type="region of interest" description="Disordered" evidence="5">
    <location>
        <begin position="75"/>
        <end position="111"/>
    </location>
</feature>
<dbReference type="InterPro" id="IPR052788">
    <property type="entry name" value="RING-type_E3_ligase_ATL"/>
</dbReference>
<dbReference type="InterPro" id="IPR013083">
    <property type="entry name" value="Znf_RING/FYVE/PHD"/>
</dbReference>
<keyword evidence="3" id="KW-0862">Zinc</keyword>
<reference evidence="8" key="1">
    <citation type="submission" date="2023-08" db="EMBL/GenBank/DDBJ databases">
        <authorList>
            <person name="Audoor S."/>
            <person name="Bilcke G."/>
        </authorList>
    </citation>
    <scope>NUCLEOTIDE SEQUENCE</scope>
</reference>
<dbReference type="AlphaFoldDB" id="A0AAD2CSN5"/>
<evidence type="ECO:0000256" key="5">
    <source>
        <dbReference type="SAM" id="MobiDB-lite"/>
    </source>
</evidence>
<dbReference type="InterPro" id="IPR001841">
    <property type="entry name" value="Znf_RING"/>
</dbReference>
<evidence type="ECO:0000313" key="9">
    <source>
        <dbReference type="Proteomes" id="UP001295423"/>
    </source>
</evidence>
<keyword evidence="9" id="KW-1185">Reference proteome</keyword>
<sequence length="191" mass="21179">MADLINKDYLSNDGAFILTGVLVAGALIKYAYLSRCGRRTFEELMDPEEAEAQRQQKAAEERLCMQLVESIGPFKSTKSKQTSEEGDVEEGKDSRQEVEGSSDENDADTQDDHVRAFSNACAICLEEFEEGVNVVKSVATSSCPHIFHDTCLNEVILASTRKGIYSIPCPCCRQTFVETDPPQQRNGEVQQ</sequence>
<evidence type="ECO:0000256" key="3">
    <source>
        <dbReference type="ARBA" id="ARBA00022833"/>
    </source>
</evidence>
<dbReference type="Pfam" id="PF13639">
    <property type="entry name" value="zf-RING_2"/>
    <property type="match status" value="1"/>
</dbReference>
<dbReference type="Gene3D" id="3.30.40.10">
    <property type="entry name" value="Zinc/RING finger domain, C3HC4 (zinc finger)"/>
    <property type="match status" value="1"/>
</dbReference>
<comment type="caution">
    <text evidence="8">The sequence shown here is derived from an EMBL/GenBank/DDBJ whole genome shotgun (WGS) entry which is preliminary data.</text>
</comment>
<keyword evidence="2 4" id="KW-0863">Zinc-finger</keyword>
<evidence type="ECO:0000256" key="6">
    <source>
        <dbReference type="SAM" id="Phobius"/>
    </source>
</evidence>
<evidence type="ECO:0000313" key="8">
    <source>
        <dbReference type="EMBL" id="CAJ1945183.1"/>
    </source>
</evidence>
<evidence type="ECO:0000256" key="2">
    <source>
        <dbReference type="ARBA" id="ARBA00022771"/>
    </source>
</evidence>
<proteinExistence type="predicted"/>
<feature type="transmembrane region" description="Helical" evidence="6">
    <location>
        <begin position="14"/>
        <end position="32"/>
    </location>
</feature>